<dbReference type="PROSITE" id="PS51383">
    <property type="entry name" value="YJEF_C_3"/>
    <property type="match status" value="1"/>
</dbReference>
<dbReference type="HAMAP" id="MF_01966">
    <property type="entry name" value="NADHX_epimerase"/>
    <property type="match status" value="1"/>
</dbReference>
<reference evidence="22 23" key="1">
    <citation type="submission" date="2024-04" db="EMBL/GenBank/DDBJ databases">
        <title>Defined microbial consortia suppress multidrug-resistant proinflammatory Enterobacteriaceae via ecological control.</title>
        <authorList>
            <person name="Furuichi M."/>
            <person name="Kawaguchi T."/>
            <person name="Pust M."/>
            <person name="Yasuma K."/>
            <person name="Plichta D."/>
            <person name="Hasegawa N."/>
            <person name="Ohya T."/>
            <person name="Bhattarai S."/>
            <person name="Sasajima S."/>
            <person name="Aoto Y."/>
            <person name="Tuganbaev T."/>
            <person name="Yaginuma M."/>
            <person name="Ueda M."/>
            <person name="Okahashi N."/>
            <person name="Amafuji K."/>
            <person name="Kiridooshi Y."/>
            <person name="Sugita K."/>
            <person name="Strazar M."/>
            <person name="Skelly A."/>
            <person name="Suda W."/>
            <person name="Hattori M."/>
            <person name="Nakamoto N."/>
            <person name="Caballero S."/>
            <person name="Norman J."/>
            <person name="Olle B."/>
            <person name="Tanoue T."/>
            <person name="Arita M."/>
            <person name="Bucci V."/>
            <person name="Atarashi K."/>
            <person name="Xavier R."/>
            <person name="Honda K."/>
        </authorList>
    </citation>
    <scope>NUCLEOTIDE SEQUENCE [LARGE SCALE GENOMIC DNA]</scope>
    <source>
        <strain evidence="23">f13</strain>
    </source>
</reference>
<evidence type="ECO:0000256" key="8">
    <source>
        <dbReference type="ARBA" id="ARBA00022857"/>
    </source>
</evidence>
<evidence type="ECO:0000256" key="17">
    <source>
        <dbReference type="HAMAP-Rule" id="MF_01965"/>
    </source>
</evidence>
<comment type="catalytic activity">
    <reaction evidence="15 17 19">
        <text>(6S)-NADHX + ADP = AMP + phosphate + NADH + H(+)</text>
        <dbReference type="Rhea" id="RHEA:32223"/>
        <dbReference type="ChEBI" id="CHEBI:15378"/>
        <dbReference type="ChEBI" id="CHEBI:43474"/>
        <dbReference type="ChEBI" id="CHEBI:57945"/>
        <dbReference type="ChEBI" id="CHEBI:64074"/>
        <dbReference type="ChEBI" id="CHEBI:456215"/>
        <dbReference type="ChEBI" id="CHEBI:456216"/>
        <dbReference type="EC" id="4.2.1.136"/>
    </reaction>
</comment>
<comment type="cofactor">
    <cofactor evidence="18 19">
        <name>K(+)</name>
        <dbReference type="ChEBI" id="CHEBI:29103"/>
    </cofactor>
    <text evidence="18 19">Binds 1 potassium ion per subunit.</text>
</comment>
<keyword evidence="13" id="KW-0511">Multifunctional enzyme</keyword>
<comment type="catalytic activity">
    <reaction evidence="2 18 19">
        <text>(6R)-NADPHX = (6S)-NADPHX</text>
        <dbReference type="Rhea" id="RHEA:32227"/>
        <dbReference type="ChEBI" id="CHEBI:64076"/>
        <dbReference type="ChEBI" id="CHEBI:64077"/>
        <dbReference type="EC" id="5.1.99.6"/>
    </reaction>
</comment>
<evidence type="ECO:0000259" key="20">
    <source>
        <dbReference type="PROSITE" id="PS51383"/>
    </source>
</evidence>
<feature type="binding site" evidence="17">
    <location>
        <position position="486"/>
    </location>
    <ligand>
        <name>AMP</name>
        <dbReference type="ChEBI" id="CHEBI:456215"/>
    </ligand>
</feature>
<keyword evidence="6 17" id="KW-0547">Nucleotide-binding</keyword>
<keyword evidence="7 17" id="KW-0067">ATP-binding</keyword>
<evidence type="ECO:0000259" key="21">
    <source>
        <dbReference type="PROSITE" id="PS51385"/>
    </source>
</evidence>
<keyword evidence="9 18" id="KW-0630">Potassium</keyword>
<dbReference type="InterPro" id="IPR036652">
    <property type="entry name" value="YjeF_N_dom_sf"/>
</dbReference>
<evidence type="ECO:0000256" key="13">
    <source>
        <dbReference type="ARBA" id="ARBA00023268"/>
    </source>
</evidence>
<accession>A0ABQ0AWR7</accession>
<dbReference type="EMBL" id="BAABXL010000001">
    <property type="protein sequence ID" value="GAA6268482.1"/>
    <property type="molecule type" value="Genomic_DNA"/>
</dbReference>
<feature type="binding site" evidence="18">
    <location>
        <begin position="61"/>
        <end position="65"/>
    </location>
    <ligand>
        <name>(6S)-NADPHX</name>
        <dbReference type="ChEBI" id="CHEBI:64076"/>
    </ligand>
</feature>
<feature type="binding site" evidence="17">
    <location>
        <position position="487"/>
    </location>
    <ligand>
        <name>(6S)-NADPHX</name>
        <dbReference type="ChEBI" id="CHEBI:64076"/>
    </ligand>
</feature>
<evidence type="ECO:0000256" key="2">
    <source>
        <dbReference type="ARBA" id="ARBA00000909"/>
    </source>
</evidence>
<comment type="similarity">
    <text evidence="18">Belongs to the NnrE/AIBP family.</text>
</comment>
<dbReference type="PROSITE" id="PS51385">
    <property type="entry name" value="YJEF_N"/>
    <property type="match status" value="1"/>
</dbReference>
<evidence type="ECO:0000256" key="14">
    <source>
        <dbReference type="ARBA" id="ARBA00025153"/>
    </source>
</evidence>
<evidence type="ECO:0000256" key="15">
    <source>
        <dbReference type="ARBA" id="ARBA00048238"/>
    </source>
</evidence>
<comment type="function">
    <text evidence="14 19">Bifunctional enzyme that catalyzes the epimerization of the S- and R-forms of NAD(P)HX and the dehydration of the S-form of NAD(P)HX at the expense of ADP, which is converted to AMP. This allows the repair of both epimers of NAD(P)HX, a damaged form of NAD(P)H that is a result of enzymatic or heat-dependent hydration.</text>
</comment>
<keyword evidence="10 17" id="KW-0520">NAD</keyword>
<keyword evidence="8 17" id="KW-0521">NADP</keyword>
<dbReference type="InterPro" id="IPR030677">
    <property type="entry name" value="Nnr"/>
</dbReference>
<keyword evidence="11 18" id="KW-0413">Isomerase</keyword>
<evidence type="ECO:0000256" key="10">
    <source>
        <dbReference type="ARBA" id="ARBA00023027"/>
    </source>
</evidence>
<keyword evidence="12 17" id="KW-0456">Lyase</keyword>
<feature type="binding site" evidence="17">
    <location>
        <begin position="457"/>
        <end position="461"/>
    </location>
    <ligand>
        <name>AMP</name>
        <dbReference type="ChEBI" id="CHEBI:456215"/>
    </ligand>
</feature>
<dbReference type="EC" id="4.2.1.136" evidence="19"/>
<keyword evidence="5 18" id="KW-0479">Metal-binding</keyword>
<dbReference type="PANTHER" id="PTHR12592:SF0">
    <property type="entry name" value="ATP-DEPENDENT (S)-NAD(P)H-HYDRATE DEHYDRATASE"/>
    <property type="match status" value="1"/>
</dbReference>
<comment type="catalytic activity">
    <reaction evidence="16 17 19">
        <text>(6S)-NADPHX + ADP = AMP + phosphate + NADPH + H(+)</text>
        <dbReference type="Rhea" id="RHEA:32235"/>
        <dbReference type="ChEBI" id="CHEBI:15378"/>
        <dbReference type="ChEBI" id="CHEBI:43474"/>
        <dbReference type="ChEBI" id="CHEBI:57783"/>
        <dbReference type="ChEBI" id="CHEBI:64076"/>
        <dbReference type="ChEBI" id="CHEBI:456215"/>
        <dbReference type="ChEBI" id="CHEBI:456216"/>
        <dbReference type="EC" id="4.2.1.136"/>
    </reaction>
</comment>
<evidence type="ECO:0000256" key="12">
    <source>
        <dbReference type="ARBA" id="ARBA00023239"/>
    </source>
</evidence>
<evidence type="ECO:0000313" key="23">
    <source>
        <dbReference type="Proteomes" id="UP001600894"/>
    </source>
</evidence>
<feature type="binding site" evidence="18">
    <location>
        <position position="62"/>
    </location>
    <ligand>
        <name>K(+)</name>
        <dbReference type="ChEBI" id="CHEBI:29103"/>
    </ligand>
</feature>
<comment type="similarity">
    <text evidence="3 19">In the N-terminal section; belongs to the NnrE/AIBP family.</text>
</comment>
<dbReference type="InterPro" id="IPR004443">
    <property type="entry name" value="YjeF_N_dom"/>
</dbReference>
<comment type="catalytic activity">
    <reaction evidence="1 18 19">
        <text>(6R)-NADHX = (6S)-NADHX</text>
        <dbReference type="Rhea" id="RHEA:32215"/>
        <dbReference type="ChEBI" id="CHEBI:64074"/>
        <dbReference type="ChEBI" id="CHEBI:64075"/>
        <dbReference type="EC" id="5.1.99.6"/>
    </reaction>
</comment>
<dbReference type="InterPro" id="IPR000631">
    <property type="entry name" value="CARKD"/>
</dbReference>
<dbReference type="CDD" id="cd01171">
    <property type="entry name" value="YXKO-related"/>
    <property type="match status" value="1"/>
</dbReference>
<evidence type="ECO:0000313" key="22">
    <source>
        <dbReference type="EMBL" id="GAA6268482.1"/>
    </source>
</evidence>
<evidence type="ECO:0000256" key="11">
    <source>
        <dbReference type="ARBA" id="ARBA00023235"/>
    </source>
</evidence>
<dbReference type="PANTHER" id="PTHR12592">
    <property type="entry name" value="ATP-DEPENDENT (S)-NAD(P)H-HYDRATE DEHYDRATASE FAMILY MEMBER"/>
    <property type="match status" value="1"/>
</dbReference>
<comment type="function">
    <text evidence="18">Catalyzes the epimerization of the S- and R-forms of NAD(P)HX, a damaged form of NAD(P)H that is a result of enzymatic or heat-dependent hydration. This is a prerequisite for the S-specific NAD(P)H-hydrate dehydratase to allow the repair of both epimers of NAD(P)HX.</text>
</comment>
<sequence>MKTLLSGRKMKAADAYAIEQIGIPSVVLMERAALAVALRAEKAADAFGPGCHIWALCGAGNNGADGVAAARMLHLKGYRTTIFMAGREEKGTQELQLQLSIARRLGIPVKTWERMKEEPGGCQVLLDGLFGVGLSREIEGEYKRCMELAGEILTGKNGIQEGPSSESVPQGTGIYGKYPTTSSKPWCIAIDIPSGIHSGTGAVMEIALQADETVTFGWEKMGTAVYPGRSFAGTVTVADIGFPKEALQAEPEEEEPISIAYACEKADLMRVPERKAYSNKGTFGRVLIAAGSKNMSGAAYLSALGAYRSGAGLVKILTVEENRAVLQTLLPEAIIASYTPEQLLGGREDFKEMIEEQMKWADVVVLGPGLGNEPYVEYLVEDILTSAFVPVIIDADGLNTIASHPYLTSYYTENIVITPHLGEMARLTGQKTEEIQADLFGAAFSYATHYGITCVLKDAATVTAGREGALYINTSGTSAMAKAGSGDVLTGILAGLMALGLEEEEAAYLGVYIHGLAGEEVSKNGLHSLLATELARAAGTVMAGTKGGNKTE</sequence>
<dbReference type="InterPro" id="IPR029056">
    <property type="entry name" value="Ribokinase-like"/>
</dbReference>
<evidence type="ECO:0000256" key="5">
    <source>
        <dbReference type="ARBA" id="ARBA00022723"/>
    </source>
</evidence>
<dbReference type="SUPFAM" id="SSF64153">
    <property type="entry name" value="YjeF N-terminal domain-like"/>
    <property type="match status" value="1"/>
</dbReference>
<organism evidence="22 23">
    <name type="scientific">Enterocloster alcoholdehydrogenati</name>
    <dbReference type="NCBI Taxonomy" id="2547410"/>
    <lineage>
        <taxon>Bacteria</taxon>
        <taxon>Bacillati</taxon>
        <taxon>Bacillota</taxon>
        <taxon>Clostridia</taxon>
        <taxon>Lachnospirales</taxon>
        <taxon>Lachnospiraceae</taxon>
        <taxon>Enterocloster</taxon>
    </lineage>
</organism>
<evidence type="ECO:0000256" key="9">
    <source>
        <dbReference type="ARBA" id="ARBA00022958"/>
    </source>
</evidence>
<comment type="function">
    <text evidence="17">Catalyzes the dehydration of the S-form of NAD(P)HX at the expense of ADP, which is converted to AMP. Together with NAD(P)HX epimerase, which catalyzes the epimerization of the S- and R-forms, the enzyme allows the repair of both epimers of NAD(P)HX, a damaged form of NAD(P)H that is a result of enzymatic or heat-dependent hydration.</text>
</comment>
<proteinExistence type="inferred from homology"/>
<dbReference type="RefSeq" id="WP_390469555.1">
    <property type="nucleotide sequence ID" value="NZ_BAABXL010000001.1"/>
</dbReference>
<dbReference type="Gene3D" id="3.40.50.10260">
    <property type="entry name" value="YjeF N-terminal domain"/>
    <property type="match status" value="1"/>
</dbReference>
<dbReference type="HAMAP" id="MF_01965">
    <property type="entry name" value="NADHX_dehydratase"/>
    <property type="match status" value="1"/>
</dbReference>
<dbReference type="PROSITE" id="PS01049">
    <property type="entry name" value="YJEF_C_1"/>
    <property type="match status" value="1"/>
</dbReference>
<protein>
    <recommendedName>
        <fullName evidence="19">Bifunctional NAD(P)H-hydrate repair enzyme</fullName>
    </recommendedName>
    <alternativeName>
        <fullName evidence="19">Nicotinamide nucleotide repair protein</fullName>
    </alternativeName>
    <domain>
        <recommendedName>
            <fullName evidence="19">ADP-dependent (S)-NAD(P)H-hydrate dehydratase</fullName>
            <ecNumber evidence="19">4.2.1.136</ecNumber>
        </recommendedName>
        <alternativeName>
            <fullName evidence="19">ADP-dependent NAD(P)HX dehydratase</fullName>
        </alternativeName>
    </domain>
    <domain>
        <recommendedName>
            <fullName evidence="19">NAD(P)H-hydrate epimerase</fullName>
            <ecNumber evidence="19">5.1.99.6</ecNumber>
        </recommendedName>
    </domain>
</protein>
<feature type="binding site" evidence="18">
    <location>
        <position position="191"/>
    </location>
    <ligand>
        <name>(6S)-NADPHX</name>
        <dbReference type="ChEBI" id="CHEBI:64076"/>
    </ligand>
</feature>
<gene>
    <name evidence="17" type="primary">nnrD</name>
    <name evidence="18" type="synonym">nnrE</name>
    <name evidence="22" type="ORF">F130042H8_15420</name>
</gene>
<dbReference type="PROSITE" id="PS01050">
    <property type="entry name" value="YJEF_C_2"/>
    <property type="match status" value="1"/>
</dbReference>
<dbReference type="NCBIfam" id="TIGR00196">
    <property type="entry name" value="yjeF_cterm"/>
    <property type="match status" value="1"/>
</dbReference>
<dbReference type="Pfam" id="PF03853">
    <property type="entry name" value="YjeF_N"/>
    <property type="match status" value="1"/>
</dbReference>
<evidence type="ECO:0000256" key="1">
    <source>
        <dbReference type="ARBA" id="ARBA00000013"/>
    </source>
</evidence>
<dbReference type="Proteomes" id="UP001600894">
    <property type="component" value="Unassembled WGS sequence"/>
</dbReference>
<evidence type="ECO:0000256" key="6">
    <source>
        <dbReference type="ARBA" id="ARBA00022741"/>
    </source>
</evidence>
<evidence type="ECO:0000256" key="7">
    <source>
        <dbReference type="ARBA" id="ARBA00022840"/>
    </source>
</evidence>
<dbReference type="PIRSF" id="PIRSF017184">
    <property type="entry name" value="Nnr"/>
    <property type="match status" value="1"/>
</dbReference>
<name>A0ABQ0AWR7_9FIRM</name>
<evidence type="ECO:0000256" key="18">
    <source>
        <dbReference type="HAMAP-Rule" id="MF_01966"/>
    </source>
</evidence>
<feature type="binding site" evidence="18">
    <location>
        <position position="142"/>
    </location>
    <ligand>
        <name>(6S)-NADPHX</name>
        <dbReference type="ChEBI" id="CHEBI:64076"/>
    </ligand>
</feature>
<evidence type="ECO:0000256" key="16">
    <source>
        <dbReference type="ARBA" id="ARBA00049209"/>
    </source>
</evidence>
<comment type="subunit">
    <text evidence="17">Homotetramer.</text>
</comment>
<comment type="caution">
    <text evidence="22">The sequence shown here is derived from an EMBL/GenBank/DDBJ whole genome shotgun (WGS) entry which is preliminary data.</text>
</comment>
<evidence type="ECO:0000256" key="19">
    <source>
        <dbReference type="PIRNR" id="PIRNR017184"/>
    </source>
</evidence>
<keyword evidence="23" id="KW-1185">Reference proteome</keyword>
<evidence type="ECO:0000256" key="3">
    <source>
        <dbReference type="ARBA" id="ARBA00006001"/>
    </source>
</evidence>
<dbReference type="EC" id="5.1.99.6" evidence="19"/>
<feature type="domain" description="YjeF N-terminal" evidence="21">
    <location>
        <begin position="10"/>
        <end position="248"/>
    </location>
</feature>
<feature type="binding site" evidence="17">
    <location>
        <position position="420"/>
    </location>
    <ligand>
        <name>(6S)-NADPHX</name>
        <dbReference type="ChEBI" id="CHEBI:64076"/>
    </ligand>
</feature>
<comment type="similarity">
    <text evidence="17">Belongs to the NnrD/CARKD family.</text>
</comment>
<feature type="domain" description="YjeF C-terminal" evidence="20">
    <location>
        <begin position="263"/>
        <end position="545"/>
    </location>
</feature>
<comment type="similarity">
    <text evidence="4 19">In the C-terminal section; belongs to the NnrD/CARKD family.</text>
</comment>
<dbReference type="SUPFAM" id="SSF53613">
    <property type="entry name" value="Ribokinase-like"/>
    <property type="match status" value="1"/>
</dbReference>
<dbReference type="Gene3D" id="3.40.1190.20">
    <property type="match status" value="1"/>
</dbReference>
<feature type="binding site" evidence="17">
    <location>
        <position position="369"/>
    </location>
    <ligand>
        <name>(6S)-NADPHX</name>
        <dbReference type="ChEBI" id="CHEBI:64076"/>
    </ligand>
</feature>
<feature type="binding site" evidence="18">
    <location>
        <begin position="131"/>
        <end position="137"/>
    </location>
    <ligand>
        <name>(6S)-NADPHX</name>
        <dbReference type="ChEBI" id="CHEBI:64076"/>
    </ligand>
</feature>
<feature type="binding site" evidence="18">
    <location>
        <position position="127"/>
    </location>
    <ligand>
        <name>K(+)</name>
        <dbReference type="ChEBI" id="CHEBI:29103"/>
    </ligand>
</feature>
<dbReference type="Pfam" id="PF01256">
    <property type="entry name" value="Carb_kinase"/>
    <property type="match status" value="1"/>
</dbReference>
<evidence type="ECO:0000256" key="4">
    <source>
        <dbReference type="ARBA" id="ARBA00009524"/>
    </source>
</evidence>
<feature type="binding site" evidence="17">
    <location>
        <position position="298"/>
    </location>
    <ligand>
        <name>(6S)-NADPHX</name>
        <dbReference type="ChEBI" id="CHEBI:64076"/>
    </ligand>
</feature>
<comment type="cofactor">
    <cofactor evidence="17">
        <name>Mg(2+)</name>
        <dbReference type="ChEBI" id="CHEBI:18420"/>
    </cofactor>
</comment>
<feature type="binding site" evidence="18">
    <location>
        <position position="194"/>
    </location>
    <ligand>
        <name>K(+)</name>
        <dbReference type="ChEBI" id="CHEBI:29103"/>
    </ligand>
</feature>
<dbReference type="InterPro" id="IPR017953">
    <property type="entry name" value="Carbohydrate_kinase_pred_CS"/>
</dbReference>